<proteinExistence type="predicted"/>
<dbReference type="AlphaFoldDB" id="A0A292Q7K5"/>
<evidence type="ECO:0000313" key="3">
    <source>
        <dbReference type="Proteomes" id="UP001412239"/>
    </source>
</evidence>
<dbReference type="EMBL" id="LN890944">
    <property type="protein sequence ID" value="CUS15719.1"/>
    <property type="molecule type" value="Genomic_DNA"/>
</dbReference>
<evidence type="ECO:0000256" key="1">
    <source>
        <dbReference type="SAM" id="MobiDB-lite"/>
    </source>
</evidence>
<feature type="region of interest" description="Disordered" evidence="1">
    <location>
        <begin position="21"/>
        <end position="42"/>
    </location>
</feature>
<keyword evidence="3" id="KW-1185">Reference proteome</keyword>
<gene>
    <name evidence="2" type="ORF">GSTUAT00000212001</name>
</gene>
<dbReference type="Proteomes" id="UP001412239">
    <property type="component" value="Unassembled WGS sequence"/>
</dbReference>
<dbReference type="Gene3D" id="1.20.5.170">
    <property type="match status" value="1"/>
</dbReference>
<sequence length="214" mass="24174">MESRAHVSESEIATLKKEVASHKEEIASHKQEITSHKQEIASHKGEIASHKEEIASLKEGPTQMNDCLLSLTLRHVRERFISTYKRKIGEATPRDLEAIRHGNNTAHGGDAAADAQLYEGVGGRTHGLIFVELYRMTPSDVQKIRHRETLEILNIHASVVADTAVTGTSEFYANFQAFIKEFTKSGCNEKYLEEMPRTNVHAAYWKVRNCRRYG</sequence>
<accession>A0A292Q7K5</accession>
<evidence type="ECO:0000313" key="2">
    <source>
        <dbReference type="EMBL" id="CUS15719.1"/>
    </source>
</evidence>
<reference evidence="2" key="1">
    <citation type="submission" date="2015-10" db="EMBL/GenBank/DDBJ databases">
        <authorList>
            <person name="Regsiter A."/>
            <person name="william w."/>
        </authorList>
    </citation>
    <scope>NUCLEOTIDE SEQUENCE</scope>
    <source>
        <strain evidence="2">Montdore</strain>
    </source>
</reference>
<organism evidence="2 3">
    <name type="scientific">Tuber aestivum</name>
    <name type="common">summer truffle</name>
    <dbReference type="NCBI Taxonomy" id="59557"/>
    <lineage>
        <taxon>Eukaryota</taxon>
        <taxon>Fungi</taxon>
        <taxon>Dikarya</taxon>
        <taxon>Ascomycota</taxon>
        <taxon>Pezizomycotina</taxon>
        <taxon>Pezizomycetes</taxon>
        <taxon>Pezizales</taxon>
        <taxon>Tuberaceae</taxon>
        <taxon>Tuber</taxon>
    </lineage>
</organism>
<name>A0A292Q7K5_9PEZI</name>
<protein>
    <submittedName>
        <fullName evidence="2">Uncharacterized protein</fullName>
    </submittedName>
</protein>